<evidence type="ECO:0000256" key="2">
    <source>
        <dbReference type="ARBA" id="ARBA00009773"/>
    </source>
</evidence>
<dbReference type="Pfam" id="PF01594">
    <property type="entry name" value="AI-2E_transport"/>
    <property type="match status" value="1"/>
</dbReference>
<keyword evidence="7 8" id="KW-0472">Membrane</keyword>
<protein>
    <submittedName>
        <fullName evidence="9">AI-2E family transporter</fullName>
    </submittedName>
</protein>
<feature type="transmembrane region" description="Helical" evidence="8">
    <location>
        <begin position="261"/>
        <end position="280"/>
    </location>
</feature>
<keyword evidence="3" id="KW-0813">Transport</keyword>
<gene>
    <name evidence="9" type="ORF">PQ465_16740</name>
</gene>
<feature type="transmembrane region" description="Helical" evidence="8">
    <location>
        <begin position="7"/>
        <end position="23"/>
    </location>
</feature>
<accession>A0ABY7WE65</accession>
<keyword evidence="5 8" id="KW-0812">Transmembrane</keyword>
<comment type="subcellular location">
    <subcellularLocation>
        <location evidence="1">Cell membrane</location>
        <topology evidence="1">Multi-pass membrane protein</topology>
    </subcellularLocation>
</comment>
<evidence type="ECO:0000313" key="10">
    <source>
        <dbReference type="Proteomes" id="UP001221558"/>
    </source>
</evidence>
<feature type="transmembrane region" description="Helical" evidence="8">
    <location>
        <begin position="300"/>
        <end position="325"/>
    </location>
</feature>
<evidence type="ECO:0000256" key="6">
    <source>
        <dbReference type="ARBA" id="ARBA00022989"/>
    </source>
</evidence>
<dbReference type="EMBL" id="CP117880">
    <property type="protein sequence ID" value="WDF67936.1"/>
    <property type="molecule type" value="Genomic_DNA"/>
</dbReference>
<organism evidence="9 10">
    <name type="scientific">Sphingobacterium oryzagri</name>
    <dbReference type="NCBI Taxonomy" id="3025669"/>
    <lineage>
        <taxon>Bacteria</taxon>
        <taxon>Pseudomonadati</taxon>
        <taxon>Bacteroidota</taxon>
        <taxon>Sphingobacteriia</taxon>
        <taxon>Sphingobacteriales</taxon>
        <taxon>Sphingobacteriaceae</taxon>
        <taxon>Sphingobacterium</taxon>
    </lineage>
</organism>
<dbReference type="PANTHER" id="PTHR21716:SF53">
    <property type="entry name" value="PERMEASE PERM-RELATED"/>
    <property type="match status" value="1"/>
</dbReference>
<reference evidence="9 10" key="1">
    <citation type="submission" date="2023-02" db="EMBL/GenBank/DDBJ databases">
        <title>Genome sequence of Sphingobacterium sp. KACC 22765.</title>
        <authorList>
            <person name="Kim S."/>
            <person name="Heo J."/>
            <person name="Kwon S.-W."/>
        </authorList>
    </citation>
    <scope>NUCLEOTIDE SEQUENCE [LARGE SCALE GENOMIC DNA]</scope>
    <source>
        <strain evidence="9 10">KACC 22765</strain>
    </source>
</reference>
<proteinExistence type="inferred from homology"/>
<feature type="transmembrane region" description="Helical" evidence="8">
    <location>
        <begin position="56"/>
        <end position="77"/>
    </location>
</feature>
<keyword evidence="6 8" id="KW-1133">Transmembrane helix</keyword>
<name>A0ABY7WE65_9SPHI</name>
<dbReference type="PANTHER" id="PTHR21716">
    <property type="entry name" value="TRANSMEMBRANE PROTEIN"/>
    <property type="match status" value="1"/>
</dbReference>
<evidence type="ECO:0000256" key="4">
    <source>
        <dbReference type="ARBA" id="ARBA00022475"/>
    </source>
</evidence>
<feature type="transmembrane region" description="Helical" evidence="8">
    <location>
        <begin position="138"/>
        <end position="162"/>
    </location>
</feature>
<evidence type="ECO:0000256" key="5">
    <source>
        <dbReference type="ARBA" id="ARBA00022692"/>
    </source>
</evidence>
<feature type="transmembrane region" description="Helical" evidence="8">
    <location>
        <begin position="29"/>
        <end position="44"/>
    </location>
</feature>
<keyword evidence="10" id="KW-1185">Reference proteome</keyword>
<dbReference type="RefSeq" id="WP_274266670.1">
    <property type="nucleotide sequence ID" value="NZ_CP117880.1"/>
</dbReference>
<evidence type="ECO:0000256" key="3">
    <source>
        <dbReference type="ARBA" id="ARBA00022448"/>
    </source>
</evidence>
<dbReference type="Proteomes" id="UP001221558">
    <property type="component" value="Chromosome"/>
</dbReference>
<evidence type="ECO:0000313" key="9">
    <source>
        <dbReference type="EMBL" id="WDF67936.1"/>
    </source>
</evidence>
<feature type="transmembrane region" description="Helical" evidence="8">
    <location>
        <begin position="205"/>
        <end position="229"/>
    </location>
</feature>
<keyword evidence="4" id="KW-1003">Cell membrane</keyword>
<evidence type="ECO:0000256" key="8">
    <source>
        <dbReference type="SAM" id="Phobius"/>
    </source>
</evidence>
<feature type="transmembrane region" description="Helical" evidence="8">
    <location>
        <begin position="235"/>
        <end position="254"/>
    </location>
</feature>
<evidence type="ECO:0000256" key="7">
    <source>
        <dbReference type="ARBA" id="ARBA00023136"/>
    </source>
</evidence>
<sequence>MSSRTSVFQLLAIIVFTILILYFAKSILAPLAIAGILAMLFVSFNNKLERKGFPRWLTALLSVFVLLIAAVGLFFLLNWQLQSFSDNVNAMKANLLNLLTKIQNWLDTSFGIDKEQQKAIAQEEMKASQQSSGLTTSFASGFLGLAVDAVLIFVYCYLLLFYRNRLKTFLLQVFKDSPRAKTIDIISSATKVAANYVGGLAKMIIVLWILYGVGFTAIGVENAIFFAILCGLLELIPFVGNLTGTSLTVLGVIAQGGKSDMILLVIALYAFIQFVQTYLLEPLIVGNEVNINPLFTIFSLVLAEALWGIPGMVLAIPVVGIVKIICDRVDVLKPYGFLIGTDKRPKPVLTFRKKRR</sequence>
<dbReference type="InterPro" id="IPR002549">
    <property type="entry name" value="AI-2E-like"/>
</dbReference>
<evidence type="ECO:0000256" key="1">
    <source>
        <dbReference type="ARBA" id="ARBA00004651"/>
    </source>
</evidence>
<comment type="similarity">
    <text evidence="2">Belongs to the autoinducer-2 exporter (AI-2E) (TC 2.A.86) family.</text>
</comment>